<dbReference type="Gene3D" id="1.10.8.80">
    <property type="entry name" value="Magnesium chelatase subunit I, C-Terminal domain"/>
    <property type="match status" value="1"/>
</dbReference>
<dbReference type="AlphaFoldDB" id="A0A0G4EGQ7"/>
<dbReference type="GO" id="GO:0016851">
    <property type="term" value="F:magnesium chelatase activity"/>
    <property type="evidence" value="ECO:0007669"/>
    <property type="project" value="UniProtKB-UniRule"/>
</dbReference>
<dbReference type="InterPro" id="IPR041702">
    <property type="entry name" value="BchD/ChlD_VWA"/>
</dbReference>
<protein>
    <recommendedName>
        <fullName evidence="9">Mg-protoporphyrin IX chelatase</fullName>
        <ecNumber evidence="9">6.6.1.1</ecNumber>
    </recommendedName>
</protein>
<dbReference type="SMART" id="SM00327">
    <property type="entry name" value="VWA"/>
    <property type="match status" value="1"/>
</dbReference>
<dbReference type="GO" id="GO:0015995">
    <property type="term" value="P:chlorophyll biosynthetic process"/>
    <property type="evidence" value="ECO:0007669"/>
    <property type="project" value="UniProtKB-UniPathway"/>
</dbReference>
<reference evidence="12 13" key="1">
    <citation type="submission" date="2014-11" db="EMBL/GenBank/DDBJ databases">
        <authorList>
            <person name="Zhu J."/>
            <person name="Qi W."/>
            <person name="Song R."/>
        </authorList>
    </citation>
    <scope>NUCLEOTIDE SEQUENCE [LARGE SCALE GENOMIC DNA]</scope>
</reference>
<dbReference type="PROSITE" id="PS50234">
    <property type="entry name" value="VWFA"/>
    <property type="match status" value="1"/>
</dbReference>
<evidence type="ECO:0000256" key="4">
    <source>
        <dbReference type="ARBA" id="ARBA00022598"/>
    </source>
</evidence>
<dbReference type="InterPro" id="IPR011776">
    <property type="entry name" value="Mg_chelatase_ATPase-dsu"/>
</dbReference>
<dbReference type="InterPro" id="IPR027417">
    <property type="entry name" value="P-loop_NTPase"/>
</dbReference>
<dbReference type="EMBL" id="CDMY01000224">
    <property type="protein sequence ID" value="CEL94653.1"/>
    <property type="molecule type" value="Genomic_DNA"/>
</dbReference>
<feature type="region of interest" description="Disordered" evidence="10">
    <location>
        <begin position="1"/>
        <end position="26"/>
    </location>
</feature>
<dbReference type="InterPro" id="IPR000523">
    <property type="entry name" value="Mg_chelatse_chII-like_cat_dom"/>
</dbReference>
<dbReference type="SMART" id="SM00382">
    <property type="entry name" value="AAA"/>
    <property type="match status" value="1"/>
</dbReference>
<accession>A0A0G4EGQ7</accession>
<evidence type="ECO:0000256" key="3">
    <source>
        <dbReference type="ARBA" id="ARBA00022531"/>
    </source>
</evidence>
<evidence type="ECO:0000256" key="2">
    <source>
        <dbReference type="ARBA" id="ARBA00005799"/>
    </source>
</evidence>
<evidence type="ECO:0000256" key="8">
    <source>
        <dbReference type="ARBA" id="ARBA00048693"/>
    </source>
</evidence>
<dbReference type="InterPro" id="IPR041628">
    <property type="entry name" value="ChlI/MoxR_AAA_lid"/>
</dbReference>
<evidence type="ECO:0000313" key="13">
    <source>
        <dbReference type="Proteomes" id="UP000041254"/>
    </source>
</evidence>
<dbReference type="GO" id="GO:0005524">
    <property type="term" value="F:ATP binding"/>
    <property type="evidence" value="ECO:0007669"/>
    <property type="project" value="UniProtKB-UniRule"/>
</dbReference>
<gene>
    <name evidence="12" type="ORF">Vbra_7326</name>
</gene>
<evidence type="ECO:0000259" key="11">
    <source>
        <dbReference type="PROSITE" id="PS50234"/>
    </source>
</evidence>
<keyword evidence="6 9" id="KW-0067">ATP-binding</keyword>
<dbReference type="OrthoDB" id="299997at2759"/>
<feature type="compositionally biased region" description="Acidic residues" evidence="10">
    <location>
        <begin position="388"/>
        <end position="399"/>
    </location>
</feature>
<keyword evidence="3 9" id="KW-0602">Photosynthesis</keyword>
<proteinExistence type="inferred from homology"/>
<organism evidence="12 13">
    <name type="scientific">Vitrella brassicaformis (strain CCMP3155)</name>
    <dbReference type="NCBI Taxonomy" id="1169540"/>
    <lineage>
        <taxon>Eukaryota</taxon>
        <taxon>Sar</taxon>
        <taxon>Alveolata</taxon>
        <taxon>Colpodellida</taxon>
        <taxon>Vitrellaceae</taxon>
        <taxon>Vitrella</taxon>
    </lineage>
</organism>
<sequence length="714" mass="78375">MSATAVIDAPPEEAEQRAAPPIPARDKPTGLPLSLVVGNEPIKIALLLAAVNPLMGGVAIGGRRGTGKSVMARGLHRILPPLEVVKGSSFNIDPNKPEEVDDFLKEQLAAENKTLDQLDKDIIPTPFVQVPLNVMEDRLVGSVDVEESVKQGKPVFAPGLLARAHRGVLYVDDLNLLDPELANILLSVISDGWVQVEREGISVRYPCRPLIVATFNPEESEMREHLLDRLAVSLSVDATPLTDLERVQAVEGVLKFGNSKHNEQMLREAEEEEDELRTRIIFSREYLKRVKCTHDQIKYLCEEAVRAGVQGQRAEIFACEVARASAALDNRDSVTSDDLKLAVKLVIAPRGVFLQQPENMMQPPPPPPPPPQQDTSDEDTEEDKKEDEKDEDEKEEDQMPEIPQEFMFDAEGTPIDEELINFVTKQQKGKSGGRGLIFSQDRGRYIKPMFPKGKVRRLAVDATMRAAAPYQRPRRQRALKDDKKRFTSSGRERKVFIEEADVRVKRMARKAGALIVFVVDASGSMALNRMNAAKGAAISLLSKAYESRDKISLITFQGTDAEVLLPPTRSIAMAKRRLETMPCGGGSPLAHAINVAVKTGINAQKSGDVGKVVIVCISDGRANVGLNESVEKGRVTESEKLDKEAMKAEVLDTARALQGLPNFHLVMLDMENKFVSTGLAKEVAEAAGGRYYQVPKATERSVTDVAVGALAMAR</sequence>
<dbReference type="SUPFAM" id="SSF52540">
    <property type="entry name" value="P-loop containing nucleoside triphosphate hydrolases"/>
    <property type="match status" value="1"/>
</dbReference>
<dbReference type="PANTHER" id="PTHR43473:SF2">
    <property type="entry name" value="MAGNESIUM-CHELATASE SUBUNIT CHLD, CHLOROPLASTIC"/>
    <property type="match status" value="1"/>
</dbReference>
<dbReference type="InterPro" id="IPR003593">
    <property type="entry name" value="AAA+_ATPase"/>
</dbReference>
<dbReference type="Pfam" id="PF17863">
    <property type="entry name" value="AAA_lid_2"/>
    <property type="match status" value="1"/>
</dbReference>
<dbReference type="InterPro" id="IPR036465">
    <property type="entry name" value="vWFA_dom_sf"/>
</dbReference>
<dbReference type="Gene3D" id="3.40.50.410">
    <property type="entry name" value="von Willebrand factor, type A domain"/>
    <property type="match status" value="1"/>
</dbReference>
<keyword evidence="13" id="KW-1185">Reference proteome</keyword>
<dbReference type="NCBIfam" id="TIGR02031">
    <property type="entry name" value="BchD-ChlD"/>
    <property type="match status" value="1"/>
</dbReference>
<dbReference type="InParanoid" id="A0A0G4EGQ7"/>
<name>A0A0G4EGQ7_VITBC</name>
<dbReference type="GO" id="GO:0009507">
    <property type="term" value="C:chloroplast"/>
    <property type="evidence" value="ECO:0007669"/>
    <property type="project" value="UniProtKB-SubCell"/>
</dbReference>
<keyword evidence="5 9" id="KW-0547">Nucleotide-binding</keyword>
<dbReference type="PANTHER" id="PTHR43473">
    <property type="entry name" value="MAGNESIUM-CHELATASE SUBUNIT CHLD, CHLOROPLASTIC"/>
    <property type="match status" value="1"/>
</dbReference>
<feature type="region of interest" description="Disordered" evidence="10">
    <location>
        <begin position="356"/>
        <end position="403"/>
    </location>
</feature>
<keyword evidence="9" id="KW-0934">Plastid</keyword>
<dbReference type="SUPFAM" id="SSF53300">
    <property type="entry name" value="vWA-like"/>
    <property type="match status" value="1"/>
</dbReference>
<dbReference type="UniPathway" id="UPA00668"/>
<dbReference type="Proteomes" id="UP000041254">
    <property type="component" value="Unassembled WGS sequence"/>
</dbReference>
<keyword evidence="4 9" id="KW-0436">Ligase</keyword>
<evidence type="ECO:0000256" key="10">
    <source>
        <dbReference type="SAM" id="MobiDB-lite"/>
    </source>
</evidence>
<comment type="function">
    <text evidence="9">Involved in chlorophyll biosynthesis. Catalyzes the insertion of magnesium ion into protoporphyrin IX to yield Mg-protoporphyrin IX.</text>
</comment>
<comment type="catalytic activity">
    <reaction evidence="8 9">
        <text>protoporphyrin IX + Mg(2+) + ATP + H2O = Mg-protoporphyrin IX + ADP + phosphate + 3 H(+)</text>
        <dbReference type="Rhea" id="RHEA:13961"/>
        <dbReference type="ChEBI" id="CHEBI:15377"/>
        <dbReference type="ChEBI" id="CHEBI:15378"/>
        <dbReference type="ChEBI" id="CHEBI:18420"/>
        <dbReference type="ChEBI" id="CHEBI:30616"/>
        <dbReference type="ChEBI" id="CHEBI:43474"/>
        <dbReference type="ChEBI" id="CHEBI:57306"/>
        <dbReference type="ChEBI" id="CHEBI:60492"/>
        <dbReference type="ChEBI" id="CHEBI:456216"/>
        <dbReference type="EC" id="6.6.1.1"/>
    </reaction>
</comment>
<dbReference type="InterPro" id="IPR002035">
    <property type="entry name" value="VWF_A"/>
</dbReference>
<keyword evidence="9" id="KW-0150">Chloroplast</keyword>
<evidence type="ECO:0000256" key="7">
    <source>
        <dbReference type="ARBA" id="ARBA00023171"/>
    </source>
</evidence>
<feature type="domain" description="VWFA" evidence="11">
    <location>
        <begin position="514"/>
        <end position="710"/>
    </location>
</feature>
<feature type="compositionally biased region" description="Pro residues" evidence="10">
    <location>
        <begin position="362"/>
        <end position="372"/>
    </location>
</feature>
<dbReference type="GO" id="GO:0015979">
    <property type="term" value="P:photosynthesis"/>
    <property type="evidence" value="ECO:0007669"/>
    <property type="project" value="UniProtKB-UniRule"/>
</dbReference>
<evidence type="ECO:0000256" key="1">
    <source>
        <dbReference type="ARBA" id="ARBA00005173"/>
    </source>
</evidence>
<dbReference type="Pfam" id="PF13519">
    <property type="entry name" value="VWA_2"/>
    <property type="match status" value="1"/>
</dbReference>
<comment type="subcellular location">
    <subcellularLocation>
        <location evidence="9">Plastid</location>
        <location evidence="9">Chloroplast</location>
    </subcellularLocation>
</comment>
<dbReference type="OMA" id="YYHLPKA"/>
<dbReference type="EC" id="6.6.1.1" evidence="9"/>
<dbReference type="VEuPathDB" id="CryptoDB:Vbra_7326"/>
<keyword evidence="7 9" id="KW-0149">Chlorophyll biosynthesis</keyword>
<evidence type="ECO:0000313" key="12">
    <source>
        <dbReference type="EMBL" id="CEL94653.1"/>
    </source>
</evidence>
<comment type="pathway">
    <text evidence="1 9">Porphyrin-containing compound metabolism; chlorophyll biosynthesis.</text>
</comment>
<evidence type="ECO:0000256" key="9">
    <source>
        <dbReference type="RuleBase" id="RU362087"/>
    </source>
</evidence>
<dbReference type="Pfam" id="PF01078">
    <property type="entry name" value="Mg_chelatase"/>
    <property type="match status" value="1"/>
</dbReference>
<evidence type="ECO:0000256" key="6">
    <source>
        <dbReference type="ARBA" id="ARBA00022840"/>
    </source>
</evidence>
<comment type="similarity">
    <text evidence="2 9">Belongs to the Mg-chelatase subunits D/I family.</text>
</comment>
<evidence type="ECO:0000256" key="5">
    <source>
        <dbReference type="ARBA" id="ARBA00022741"/>
    </source>
</evidence>
<dbReference type="Gene3D" id="3.40.50.300">
    <property type="entry name" value="P-loop containing nucleotide triphosphate hydrolases"/>
    <property type="match status" value="1"/>
</dbReference>
<dbReference type="CDD" id="cd01451">
    <property type="entry name" value="vWA_Magnesium_chelatase"/>
    <property type="match status" value="1"/>
</dbReference>
<dbReference type="STRING" id="1169540.A0A0G4EGQ7"/>